<protein>
    <submittedName>
        <fullName evidence="1">Uncharacterized protein</fullName>
    </submittedName>
</protein>
<dbReference type="Proteomes" id="UP000824469">
    <property type="component" value="Unassembled WGS sequence"/>
</dbReference>
<reference evidence="1 2" key="1">
    <citation type="journal article" date="2021" name="Nat. Plants">
        <title>The Taxus genome provides insights into paclitaxel biosynthesis.</title>
        <authorList>
            <person name="Xiong X."/>
            <person name="Gou J."/>
            <person name="Liao Q."/>
            <person name="Li Y."/>
            <person name="Zhou Q."/>
            <person name="Bi G."/>
            <person name="Li C."/>
            <person name="Du R."/>
            <person name="Wang X."/>
            <person name="Sun T."/>
            <person name="Guo L."/>
            <person name="Liang H."/>
            <person name="Lu P."/>
            <person name="Wu Y."/>
            <person name="Zhang Z."/>
            <person name="Ro D.K."/>
            <person name="Shang Y."/>
            <person name="Huang S."/>
            <person name="Yan J."/>
        </authorList>
    </citation>
    <scope>NUCLEOTIDE SEQUENCE [LARGE SCALE GENOMIC DNA]</scope>
    <source>
        <strain evidence="1">Ta-2019</strain>
    </source>
</reference>
<name>A0AA38LBS7_TAXCH</name>
<sequence length="110" mass="12613">SWQKIITEANDNSFTHAQNLGIPLRLGIIPDYVADHLQRWANMREFFVSLDNMEIHVSKLMTNLNGSAICIITNIALKWAVNLARKQTLQSVFLWPMSVTNFSILYHPNT</sequence>
<feature type="non-terminal residue" evidence="1">
    <location>
        <position position="110"/>
    </location>
</feature>
<dbReference type="Gene3D" id="3.40.50.2000">
    <property type="entry name" value="Glycogen Phosphorylase B"/>
    <property type="match status" value="1"/>
</dbReference>
<dbReference type="AlphaFoldDB" id="A0AA38LBS7"/>
<evidence type="ECO:0000313" key="2">
    <source>
        <dbReference type="Proteomes" id="UP000824469"/>
    </source>
</evidence>
<proteinExistence type="predicted"/>
<dbReference type="SUPFAM" id="SSF53756">
    <property type="entry name" value="UDP-Glycosyltransferase/glycogen phosphorylase"/>
    <property type="match status" value="1"/>
</dbReference>
<gene>
    <name evidence="1" type="ORF">KI387_020882</name>
</gene>
<dbReference type="OMA" id="GSAICII"/>
<evidence type="ECO:0000313" key="1">
    <source>
        <dbReference type="EMBL" id="KAH9319113.1"/>
    </source>
</evidence>
<feature type="non-terminal residue" evidence="1">
    <location>
        <position position="1"/>
    </location>
</feature>
<dbReference type="EMBL" id="JAHRHJ020000004">
    <property type="protein sequence ID" value="KAH9319113.1"/>
    <property type="molecule type" value="Genomic_DNA"/>
</dbReference>
<comment type="caution">
    <text evidence="1">The sequence shown here is derived from an EMBL/GenBank/DDBJ whole genome shotgun (WGS) entry which is preliminary data.</text>
</comment>
<accession>A0AA38LBS7</accession>
<keyword evidence="2" id="KW-1185">Reference proteome</keyword>
<organism evidence="1 2">
    <name type="scientific">Taxus chinensis</name>
    <name type="common">Chinese yew</name>
    <name type="synonym">Taxus wallichiana var. chinensis</name>
    <dbReference type="NCBI Taxonomy" id="29808"/>
    <lineage>
        <taxon>Eukaryota</taxon>
        <taxon>Viridiplantae</taxon>
        <taxon>Streptophyta</taxon>
        <taxon>Embryophyta</taxon>
        <taxon>Tracheophyta</taxon>
        <taxon>Spermatophyta</taxon>
        <taxon>Pinopsida</taxon>
        <taxon>Pinidae</taxon>
        <taxon>Conifers II</taxon>
        <taxon>Cupressales</taxon>
        <taxon>Taxaceae</taxon>
        <taxon>Taxus</taxon>
    </lineage>
</organism>